<dbReference type="Proteomes" id="UP000085678">
    <property type="component" value="Unplaced"/>
</dbReference>
<keyword evidence="10" id="KW-0805">Transcription regulation</keyword>
<evidence type="ECO:0000313" key="15">
    <source>
        <dbReference type="RefSeq" id="XP_013399115.1"/>
    </source>
</evidence>
<dbReference type="Gene3D" id="3.30.40.10">
    <property type="entry name" value="Zinc/RING finger domain, C3HC4 (zinc finger)"/>
    <property type="match status" value="1"/>
</dbReference>
<evidence type="ECO:0000256" key="1">
    <source>
        <dbReference type="ARBA" id="ARBA00004123"/>
    </source>
</evidence>
<evidence type="ECO:0000256" key="7">
    <source>
        <dbReference type="ARBA" id="ARBA00077380"/>
    </source>
</evidence>
<dbReference type="GO" id="GO:0006357">
    <property type="term" value="P:regulation of transcription by RNA polymerase II"/>
    <property type="evidence" value="ECO:0007669"/>
    <property type="project" value="TreeGrafter"/>
</dbReference>
<dbReference type="Pfam" id="PF17121">
    <property type="entry name" value="zf-C3HC4_5"/>
    <property type="match status" value="1"/>
</dbReference>
<evidence type="ECO:0000256" key="6">
    <source>
        <dbReference type="ARBA" id="ARBA00074719"/>
    </source>
</evidence>
<keyword evidence="10" id="KW-0804">Transcription</keyword>
<dbReference type="InterPro" id="IPR001841">
    <property type="entry name" value="Znf_RING"/>
</dbReference>
<sequence length="330" mass="37481">MEDQYCPRCRTTKYRNPSLKLMVNICGHTLCETCVDLLFIRGSGACPECGTALRRNDFRLQLFEDPLVEKEVDIRKKILKDFNKKEEDFESLREYNDYLEEIETIIFNLVNGVDTEATKRKIEQYKKVNRESITKNRSKLSKDEELIEYYLEHERVEAEARKQQQLLEEVEEKRKKKKDKESLIDDLMFSDMPASMIIASHKEHTAITRAEESKNIPKQAATAFSTGIKVGHGHHNVFVPIPKVEGILYSYTPLVMDTCGPPVPDLEHTGYLANVPQASSTQQAGGFQAIYSCQRALQEALCGLFFQCDVSPSPAPSSSSSDSHADMDIG</sequence>
<dbReference type="PANTHER" id="PTHR12683:SF13">
    <property type="entry name" value="CDK-ACTIVATING KINASE ASSEMBLY FACTOR MAT1"/>
    <property type="match status" value="1"/>
</dbReference>
<comment type="function">
    <text evidence="10">Stabilizes the cyclin H-CDK7 complex to form a functional CDK-activating kinase (CAK) enzymatic complex.</text>
</comment>
<keyword evidence="15" id="KW-0808">Transferase</keyword>
<keyword evidence="12" id="KW-0175">Coiled coil</keyword>
<keyword evidence="5 10" id="KW-0539">Nucleus</keyword>
<keyword evidence="14" id="KW-1185">Reference proteome</keyword>
<dbReference type="FunCoup" id="A0A1S3ILJ6">
    <property type="interactions" value="1678"/>
</dbReference>
<evidence type="ECO:0000256" key="4">
    <source>
        <dbReference type="ARBA" id="ARBA00022833"/>
    </source>
</evidence>
<dbReference type="Pfam" id="PF25811">
    <property type="entry name" value="CAK-anch_MAT1"/>
    <property type="match status" value="1"/>
</dbReference>
<dbReference type="KEGG" id="lak:106165450"/>
<dbReference type="OrthoDB" id="5963at2759"/>
<dbReference type="GO" id="GO:0005675">
    <property type="term" value="C:transcription factor TFIIH holo complex"/>
    <property type="evidence" value="ECO:0007669"/>
    <property type="project" value="UniProtKB-UniRule"/>
</dbReference>
<dbReference type="SUPFAM" id="SSF57850">
    <property type="entry name" value="RING/U-box"/>
    <property type="match status" value="1"/>
</dbReference>
<dbReference type="GO" id="GO:0061575">
    <property type="term" value="F:cyclin-dependent protein serine/threonine kinase activator activity"/>
    <property type="evidence" value="ECO:0007669"/>
    <property type="project" value="UniProtKB-UniRule"/>
</dbReference>
<dbReference type="InterPro" id="IPR004575">
    <property type="entry name" value="MAT1/Tfb3"/>
</dbReference>
<keyword evidence="3 11" id="KW-0863">Zinc-finger</keyword>
<dbReference type="InParanoid" id="A0A1S3ILJ6"/>
<keyword evidence="15" id="KW-0418">Kinase</keyword>
<dbReference type="CDD" id="cd16517">
    <property type="entry name" value="RING-HC_MAT1"/>
    <property type="match status" value="1"/>
</dbReference>
<dbReference type="GeneID" id="106165450"/>
<protein>
    <recommendedName>
        <fullName evidence="6 10">CDK-activating kinase assembly factor MAT1</fullName>
    </recommendedName>
    <alternativeName>
        <fullName evidence="9 10">CDK7/cyclin-H assembly factor</fullName>
    </alternativeName>
    <alternativeName>
        <fullName evidence="7 10">Menage a trois</fullName>
    </alternativeName>
    <alternativeName>
        <fullName evidence="8 10">RING finger protein MAT1</fullName>
    </alternativeName>
</protein>
<organism evidence="14 15">
    <name type="scientific">Lingula anatina</name>
    <name type="common">Brachiopod</name>
    <name type="synonym">Lingula unguis</name>
    <dbReference type="NCBI Taxonomy" id="7574"/>
    <lineage>
        <taxon>Eukaryota</taxon>
        <taxon>Metazoa</taxon>
        <taxon>Spiralia</taxon>
        <taxon>Lophotrochozoa</taxon>
        <taxon>Brachiopoda</taxon>
        <taxon>Linguliformea</taxon>
        <taxon>Lingulata</taxon>
        <taxon>Lingulida</taxon>
        <taxon>Linguloidea</taxon>
        <taxon>Lingulidae</taxon>
        <taxon>Lingula</taxon>
    </lineage>
</organism>
<evidence type="ECO:0000313" key="14">
    <source>
        <dbReference type="Proteomes" id="UP000085678"/>
    </source>
</evidence>
<evidence type="ECO:0000256" key="8">
    <source>
        <dbReference type="ARBA" id="ARBA00077720"/>
    </source>
</evidence>
<dbReference type="PANTHER" id="PTHR12683">
    <property type="entry name" value="CDK-ACTIVATING KINASE ASSEMBLY FACTOR MAT1"/>
    <property type="match status" value="1"/>
</dbReference>
<name>A0A1S3ILJ6_LINAN</name>
<evidence type="ECO:0000256" key="11">
    <source>
        <dbReference type="PROSITE-ProRule" id="PRU00175"/>
    </source>
</evidence>
<dbReference type="AlphaFoldDB" id="A0A1S3ILJ6"/>
<accession>A0A1S3ILJ6</accession>
<comment type="subunit">
    <text evidence="10">Associates with CDK7 and cyclin H.</text>
</comment>
<dbReference type="Pfam" id="PF06391">
    <property type="entry name" value="MAT1"/>
    <property type="match status" value="1"/>
</dbReference>
<feature type="coiled-coil region" evidence="12">
    <location>
        <begin position="153"/>
        <end position="183"/>
    </location>
</feature>
<dbReference type="FunFam" id="3.30.40.10:FF:000037">
    <property type="entry name" value="Cdk-activating kinase assembly factor MAT1, centre"/>
    <property type="match status" value="1"/>
</dbReference>
<reference evidence="15" key="1">
    <citation type="submission" date="2025-08" db="UniProtKB">
        <authorList>
            <consortium name="RefSeq"/>
        </authorList>
    </citation>
    <scope>IDENTIFICATION</scope>
    <source>
        <tissue evidence="15">Gonads</tissue>
    </source>
</reference>
<keyword evidence="10" id="KW-0131">Cell cycle</keyword>
<dbReference type="InterPro" id="IPR017907">
    <property type="entry name" value="Znf_RING_CS"/>
</dbReference>
<evidence type="ECO:0000256" key="5">
    <source>
        <dbReference type="ARBA" id="ARBA00023242"/>
    </source>
</evidence>
<dbReference type="InterPro" id="IPR015877">
    <property type="entry name" value="MAT1_centre"/>
</dbReference>
<comment type="subcellular location">
    <subcellularLocation>
        <location evidence="1 10">Nucleus</location>
    </subcellularLocation>
</comment>
<evidence type="ECO:0000256" key="10">
    <source>
        <dbReference type="PIRNR" id="PIRNR003338"/>
    </source>
</evidence>
<evidence type="ECO:0000256" key="9">
    <source>
        <dbReference type="ARBA" id="ARBA00083888"/>
    </source>
</evidence>
<dbReference type="PROSITE" id="PS00518">
    <property type="entry name" value="ZF_RING_1"/>
    <property type="match status" value="1"/>
</dbReference>
<feature type="domain" description="RING-type" evidence="13">
    <location>
        <begin position="6"/>
        <end position="49"/>
    </location>
</feature>
<evidence type="ECO:0000256" key="2">
    <source>
        <dbReference type="ARBA" id="ARBA00022723"/>
    </source>
</evidence>
<dbReference type="GO" id="GO:0008270">
    <property type="term" value="F:zinc ion binding"/>
    <property type="evidence" value="ECO:0007669"/>
    <property type="project" value="UniProtKB-KW"/>
</dbReference>
<keyword evidence="4" id="KW-0862">Zinc</keyword>
<dbReference type="PROSITE" id="PS50089">
    <property type="entry name" value="ZF_RING_2"/>
    <property type="match status" value="1"/>
</dbReference>
<dbReference type="RefSeq" id="XP_013399115.1">
    <property type="nucleotide sequence ID" value="XM_013543661.1"/>
</dbReference>
<dbReference type="NCBIfam" id="TIGR00570">
    <property type="entry name" value="cdk7"/>
    <property type="match status" value="1"/>
</dbReference>
<gene>
    <name evidence="15" type="primary">LOC106165450</name>
</gene>
<dbReference type="GO" id="GO:0016301">
    <property type="term" value="F:kinase activity"/>
    <property type="evidence" value="ECO:0007669"/>
    <property type="project" value="UniProtKB-KW"/>
</dbReference>
<evidence type="ECO:0000259" key="13">
    <source>
        <dbReference type="PROSITE" id="PS50089"/>
    </source>
</evidence>
<dbReference type="InterPro" id="IPR057657">
    <property type="entry name" value="MAT1_CAK-anch"/>
</dbReference>
<evidence type="ECO:0000256" key="12">
    <source>
        <dbReference type="SAM" id="Coils"/>
    </source>
</evidence>
<evidence type="ECO:0000256" key="3">
    <source>
        <dbReference type="ARBA" id="ARBA00022771"/>
    </source>
</evidence>
<keyword evidence="2" id="KW-0479">Metal-binding</keyword>
<dbReference type="STRING" id="7574.A0A1S3ILJ6"/>
<proteinExistence type="predicted"/>
<dbReference type="PIRSF" id="PIRSF003338">
    <property type="entry name" value="MAT1_metazoa"/>
    <property type="match status" value="1"/>
</dbReference>
<dbReference type="InterPro" id="IPR013083">
    <property type="entry name" value="Znf_RING/FYVE/PHD"/>
</dbReference>
<dbReference type="GO" id="GO:0006289">
    <property type="term" value="P:nucleotide-excision repair"/>
    <property type="evidence" value="ECO:0007669"/>
    <property type="project" value="InterPro"/>
</dbReference>